<organism evidence="1 2">
    <name type="scientific">Hebeloma cylindrosporum</name>
    <dbReference type="NCBI Taxonomy" id="76867"/>
    <lineage>
        <taxon>Eukaryota</taxon>
        <taxon>Fungi</taxon>
        <taxon>Dikarya</taxon>
        <taxon>Basidiomycota</taxon>
        <taxon>Agaricomycotina</taxon>
        <taxon>Agaricomycetes</taxon>
        <taxon>Agaricomycetidae</taxon>
        <taxon>Agaricales</taxon>
        <taxon>Agaricineae</taxon>
        <taxon>Hymenogastraceae</taxon>
        <taxon>Hebeloma</taxon>
    </lineage>
</organism>
<dbReference type="OrthoDB" id="347435at2759"/>
<dbReference type="PANTHER" id="PTHR10285">
    <property type="entry name" value="URIDINE KINASE"/>
    <property type="match status" value="1"/>
</dbReference>
<dbReference type="EMBL" id="KN831783">
    <property type="protein sequence ID" value="KIM40286.1"/>
    <property type="molecule type" value="Genomic_DNA"/>
</dbReference>
<dbReference type="SUPFAM" id="SSF52540">
    <property type="entry name" value="P-loop containing nucleoside triphosphate hydrolases"/>
    <property type="match status" value="1"/>
</dbReference>
<dbReference type="InterPro" id="IPR027417">
    <property type="entry name" value="P-loop_NTPase"/>
</dbReference>
<gene>
    <name evidence="1" type="ORF">M413DRAFT_446466</name>
</gene>
<dbReference type="HOGENOM" id="CLU_056986_1_0_1"/>
<keyword evidence="2" id="KW-1185">Reference proteome</keyword>
<reference evidence="1 2" key="1">
    <citation type="submission" date="2014-04" db="EMBL/GenBank/DDBJ databases">
        <authorList>
            <consortium name="DOE Joint Genome Institute"/>
            <person name="Kuo A."/>
            <person name="Gay G."/>
            <person name="Dore J."/>
            <person name="Kohler A."/>
            <person name="Nagy L.G."/>
            <person name="Floudas D."/>
            <person name="Copeland A."/>
            <person name="Barry K.W."/>
            <person name="Cichocki N."/>
            <person name="Veneault-Fourrey C."/>
            <person name="LaButti K."/>
            <person name="Lindquist E.A."/>
            <person name="Lipzen A."/>
            <person name="Lundell T."/>
            <person name="Morin E."/>
            <person name="Murat C."/>
            <person name="Sun H."/>
            <person name="Tunlid A."/>
            <person name="Henrissat B."/>
            <person name="Grigoriev I.V."/>
            <person name="Hibbett D.S."/>
            <person name="Martin F."/>
            <person name="Nordberg H.P."/>
            <person name="Cantor M.N."/>
            <person name="Hua S.X."/>
        </authorList>
    </citation>
    <scope>NUCLEOTIDE SEQUENCE [LARGE SCALE GENOMIC DNA]</scope>
    <source>
        <strain evidence="2">h7</strain>
    </source>
</reference>
<protein>
    <recommendedName>
        <fullName evidence="3">Phosphoribulokinase/uridine kinase domain-containing protein</fullName>
    </recommendedName>
</protein>
<dbReference type="Gene3D" id="3.40.50.300">
    <property type="entry name" value="P-loop containing nucleotide triphosphate hydrolases"/>
    <property type="match status" value="1"/>
</dbReference>
<proteinExistence type="predicted"/>
<dbReference type="STRING" id="686832.A0A0C3C9N0"/>
<evidence type="ECO:0000313" key="2">
    <source>
        <dbReference type="Proteomes" id="UP000053424"/>
    </source>
</evidence>
<feature type="non-terminal residue" evidence="1">
    <location>
        <position position="1"/>
    </location>
</feature>
<evidence type="ECO:0000313" key="1">
    <source>
        <dbReference type="EMBL" id="KIM40286.1"/>
    </source>
</evidence>
<name>A0A0C3C9N0_HEBCY</name>
<reference evidence="2" key="2">
    <citation type="submission" date="2015-01" db="EMBL/GenBank/DDBJ databases">
        <title>Evolutionary Origins and Diversification of the Mycorrhizal Mutualists.</title>
        <authorList>
            <consortium name="DOE Joint Genome Institute"/>
            <consortium name="Mycorrhizal Genomics Consortium"/>
            <person name="Kohler A."/>
            <person name="Kuo A."/>
            <person name="Nagy L.G."/>
            <person name="Floudas D."/>
            <person name="Copeland A."/>
            <person name="Barry K.W."/>
            <person name="Cichocki N."/>
            <person name="Veneault-Fourrey C."/>
            <person name="LaButti K."/>
            <person name="Lindquist E.A."/>
            <person name="Lipzen A."/>
            <person name="Lundell T."/>
            <person name="Morin E."/>
            <person name="Murat C."/>
            <person name="Riley R."/>
            <person name="Ohm R."/>
            <person name="Sun H."/>
            <person name="Tunlid A."/>
            <person name="Henrissat B."/>
            <person name="Grigoriev I.V."/>
            <person name="Hibbett D.S."/>
            <person name="Martin F."/>
        </authorList>
    </citation>
    <scope>NUCLEOTIDE SEQUENCE [LARGE SCALE GENOMIC DNA]</scope>
    <source>
        <strain evidence="2">h7</strain>
    </source>
</reference>
<evidence type="ECO:0008006" key="3">
    <source>
        <dbReference type="Google" id="ProtNLM"/>
    </source>
</evidence>
<dbReference type="Proteomes" id="UP000053424">
    <property type="component" value="Unassembled WGS sequence"/>
</dbReference>
<sequence length="303" mass="33874">MSALELITQHILANLSEKKTLFVALQGPQGSGKSYLSALLQTHLQSPLYSLRVATFSIDDLYLPHQDLISLAASHPDNVLWKGRGQPGTHDIELGVEILSALRTASRTELPRFDKSLFGGEGDRLPMDGSGTVVEQPPIVDVVIFEGWCVGFHPISEAELLARWNGIWRHEKQKLGLGENQLGRLEDVKAVNEKLRDYRKLWSFFDVFIQLKAVPPFDNQLSQYAIVYKWRLEQENNMKAKNGGQGLTDAAVKSFVDRYIPGYVFFGDHFLSPVGGRDVPPWAGKALVLTLDEAREVTEVSTF</sequence>
<accession>A0A0C3C9N0</accession>
<dbReference type="AlphaFoldDB" id="A0A0C3C9N0"/>